<sequence>MMEFTSSGPDCDEVNCCSLKVASIVCQRCSCSPIIRCFSENPSQCKGEDASSSFHTLVTTFLSQQVIPQTSLLFACKKKSK</sequence>
<dbReference type="Gramene" id="KCW88444">
    <property type="protein sequence ID" value="KCW88444"/>
    <property type="gene ID" value="EUGRSUZ_A00831"/>
</dbReference>
<evidence type="ECO:0000313" key="1">
    <source>
        <dbReference type="EMBL" id="KCW88444.1"/>
    </source>
</evidence>
<dbReference type="EMBL" id="KK198753">
    <property type="protein sequence ID" value="KCW88444.1"/>
    <property type="molecule type" value="Genomic_DNA"/>
</dbReference>
<dbReference type="AlphaFoldDB" id="A0A059DDD5"/>
<reference evidence="1" key="1">
    <citation type="submission" date="2013-07" db="EMBL/GenBank/DDBJ databases">
        <title>The genome of Eucalyptus grandis.</title>
        <authorList>
            <person name="Schmutz J."/>
            <person name="Hayes R."/>
            <person name="Myburg A."/>
            <person name="Tuskan G."/>
            <person name="Grattapaglia D."/>
            <person name="Rokhsar D.S."/>
        </authorList>
    </citation>
    <scope>NUCLEOTIDE SEQUENCE</scope>
    <source>
        <tissue evidence="1">Leaf extractions</tissue>
    </source>
</reference>
<gene>
    <name evidence="1" type="ORF">EUGRSUZ_A00831</name>
</gene>
<name>A0A059DDD5_EUCGR</name>
<accession>A0A059DDD5</accession>
<protein>
    <submittedName>
        <fullName evidence="1">Uncharacterized protein</fullName>
    </submittedName>
</protein>
<organism evidence="1">
    <name type="scientific">Eucalyptus grandis</name>
    <name type="common">Flooded gum</name>
    <dbReference type="NCBI Taxonomy" id="71139"/>
    <lineage>
        <taxon>Eukaryota</taxon>
        <taxon>Viridiplantae</taxon>
        <taxon>Streptophyta</taxon>
        <taxon>Embryophyta</taxon>
        <taxon>Tracheophyta</taxon>
        <taxon>Spermatophyta</taxon>
        <taxon>Magnoliopsida</taxon>
        <taxon>eudicotyledons</taxon>
        <taxon>Gunneridae</taxon>
        <taxon>Pentapetalae</taxon>
        <taxon>rosids</taxon>
        <taxon>malvids</taxon>
        <taxon>Myrtales</taxon>
        <taxon>Myrtaceae</taxon>
        <taxon>Myrtoideae</taxon>
        <taxon>Eucalypteae</taxon>
        <taxon>Eucalyptus</taxon>
    </lineage>
</organism>
<proteinExistence type="predicted"/>
<dbReference type="InParanoid" id="A0A059DDD5"/>